<keyword evidence="10" id="KW-1185">Reference proteome</keyword>
<name>A0A4U1L997_9SPHN</name>
<feature type="domain" description="YetF C-terminal" evidence="8">
    <location>
        <begin position="90"/>
        <end position="159"/>
    </location>
</feature>
<dbReference type="Gene3D" id="3.30.240.20">
    <property type="entry name" value="bsu07140 like domains"/>
    <property type="match status" value="1"/>
</dbReference>
<keyword evidence="5 7" id="KW-1133">Transmembrane helix</keyword>
<proteinExistence type="inferred from homology"/>
<dbReference type="EMBL" id="SWKR01000001">
    <property type="protein sequence ID" value="TKD52995.1"/>
    <property type="molecule type" value="Genomic_DNA"/>
</dbReference>
<accession>A0A4U1L997</accession>
<dbReference type="OrthoDB" id="9793799at2"/>
<dbReference type="Proteomes" id="UP000309138">
    <property type="component" value="Unassembled WGS sequence"/>
</dbReference>
<comment type="similarity">
    <text evidence="2">Belongs to the UPF0702 family.</text>
</comment>
<dbReference type="PANTHER" id="PTHR34582:SF6">
    <property type="entry name" value="UPF0702 TRANSMEMBRANE PROTEIN YCAP"/>
    <property type="match status" value="1"/>
</dbReference>
<comment type="caution">
    <text evidence="9">The sequence shown here is derived from an EMBL/GenBank/DDBJ whole genome shotgun (WGS) entry which is preliminary data.</text>
</comment>
<keyword evidence="4 7" id="KW-0812">Transmembrane</keyword>
<evidence type="ECO:0000256" key="3">
    <source>
        <dbReference type="ARBA" id="ARBA00022475"/>
    </source>
</evidence>
<organism evidence="9 10">
    <name type="scientific">Sphingomonas baiyangensis</name>
    <dbReference type="NCBI Taxonomy" id="2572576"/>
    <lineage>
        <taxon>Bacteria</taxon>
        <taxon>Pseudomonadati</taxon>
        <taxon>Pseudomonadota</taxon>
        <taxon>Alphaproteobacteria</taxon>
        <taxon>Sphingomonadales</taxon>
        <taxon>Sphingomonadaceae</taxon>
        <taxon>Sphingomonas</taxon>
    </lineage>
</organism>
<dbReference type="PANTHER" id="PTHR34582">
    <property type="entry name" value="UPF0702 TRANSMEMBRANE PROTEIN YCAP"/>
    <property type="match status" value="1"/>
</dbReference>
<evidence type="ECO:0000256" key="5">
    <source>
        <dbReference type="ARBA" id="ARBA00022989"/>
    </source>
</evidence>
<sequence length="174" mass="18236">MFALPESFDLMVRVAVLPVVALAAIALMVRAVGLRTLSKMTAIDFVVTLATGSLLASAATATGWTAYLQALGAIVALNLAQFGYARARQRSDRFRQATENAPLLLMRDGEMFDAALAAGRIARADIMAKLREAGIAAPEQVALMVLEPTGDISITPHGDHAPGAAVLHGVRDVG</sequence>
<evidence type="ECO:0000256" key="4">
    <source>
        <dbReference type="ARBA" id="ARBA00022692"/>
    </source>
</evidence>
<dbReference type="Pfam" id="PF04239">
    <property type="entry name" value="DUF421"/>
    <property type="match status" value="1"/>
</dbReference>
<evidence type="ECO:0000259" key="8">
    <source>
        <dbReference type="Pfam" id="PF04239"/>
    </source>
</evidence>
<protein>
    <submittedName>
        <fullName evidence="9">DUF421 domain-containing protein</fullName>
    </submittedName>
</protein>
<reference evidence="9 10" key="1">
    <citation type="submission" date="2019-04" db="EMBL/GenBank/DDBJ databases">
        <authorList>
            <person name="Yang Y."/>
            <person name="Wei D."/>
        </authorList>
    </citation>
    <scope>NUCLEOTIDE SEQUENCE [LARGE SCALE GENOMIC DNA]</scope>
    <source>
        <strain evidence="9 10">L-1-4w-11</strain>
    </source>
</reference>
<gene>
    <name evidence="9" type="ORF">FBR43_01220</name>
</gene>
<evidence type="ECO:0000256" key="2">
    <source>
        <dbReference type="ARBA" id="ARBA00006448"/>
    </source>
</evidence>
<evidence type="ECO:0000256" key="7">
    <source>
        <dbReference type="SAM" id="Phobius"/>
    </source>
</evidence>
<feature type="transmembrane region" description="Helical" evidence="7">
    <location>
        <begin position="12"/>
        <end position="29"/>
    </location>
</feature>
<dbReference type="RefSeq" id="WP_136941415.1">
    <property type="nucleotide sequence ID" value="NZ_SWKR01000001.1"/>
</dbReference>
<evidence type="ECO:0000256" key="6">
    <source>
        <dbReference type="ARBA" id="ARBA00023136"/>
    </source>
</evidence>
<evidence type="ECO:0000256" key="1">
    <source>
        <dbReference type="ARBA" id="ARBA00004651"/>
    </source>
</evidence>
<keyword evidence="6 7" id="KW-0472">Membrane</keyword>
<dbReference type="GO" id="GO:0005886">
    <property type="term" value="C:plasma membrane"/>
    <property type="evidence" value="ECO:0007669"/>
    <property type="project" value="UniProtKB-SubCell"/>
</dbReference>
<comment type="subcellular location">
    <subcellularLocation>
        <location evidence="1">Cell membrane</location>
        <topology evidence="1">Multi-pass membrane protein</topology>
    </subcellularLocation>
</comment>
<feature type="transmembrane region" description="Helical" evidence="7">
    <location>
        <begin position="41"/>
        <end position="60"/>
    </location>
</feature>
<dbReference type="InterPro" id="IPR023090">
    <property type="entry name" value="UPF0702_alpha/beta_dom_sf"/>
</dbReference>
<keyword evidence="3" id="KW-1003">Cell membrane</keyword>
<evidence type="ECO:0000313" key="9">
    <source>
        <dbReference type="EMBL" id="TKD52995.1"/>
    </source>
</evidence>
<dbReference type="AlphaFoldDB" id="A0A4U1L997"/>
<evidence type="ECO:0000313" key="10">
    <source>
        <dbReference type="Proteomes" id="UP000309138"/>
    </source>
</evidence>
<dbReference type="InterPro" id="IPR007353">
    <property type="entry name" value="DUF421"/>
</dbReference>